<dbReference type="WBParaSite" id="ASIM_0001114701-mRNA-1">
    <property type="protein sequence ID" value="ASIM_0001114701-mRNA-1"/>
    <property type="gene ID" value="ASIM_0001114701"/>
</dbReference>
<evidence type="ECO:0000256" key="7">
    <source>
        <dbReference type="ARBA" id="ARBA00023136"/>
    </source>
</evidence>
<evidence type="ECO:0000259" key="10">
    <source>
        <dbReference type="PROSITE" id="PS51837"/>
    </source>
</evidence>
<feature type="transmembrane region" description="Helical" evidence="9">
    <location>
        <begin position="103"/>
        <end position="126"/>
    </location>
</feature>
<feature type="region of interest" description="Disordered" evidence="8">
    <location>
        <begin position="30"/>
        <end position="66"/>
    </location>
</feature>
<evidence type="ECO:0000256" key="8">
    <source>
        <dbReference type="SAM" id="MobiDB-lite"/>
    </source>
</evidence>
<dbReference type="GO" id="GO:0008270">
    <property type="term" value="F:zinc ion binding"/>
    <property type="evidence" value="ECO:0007669"/>
    <property type="project" value="TreeGrafter"/>
</dbReference>
<feature type="domain" description="LITAF" evidence="10">
    <location>
        <begin position="66"/>
        <end position="127"/>
    </location>
</feature>
<dbReference type="PROSITE" id="PS51837">
    <property type="entry name" value="LITAF"/>
    <property type="match status" value="1"/>
</dbReference>
<evidence type="ECO:0000256" key="4">
    <source>
        <dbReference type="ARBA" id="ARBA00005975"/>
    </source>
</evidence>
<dbReference type="GO" id="GO:0005634">
    <property type="term" value="C:nucleus"/>
    <property type="evidence" value="ECO:0007669"/>
    <property type="project" value="TreeGrafter"/>
</dbReference>
<evidence type="ECO:0000313" key="12">
    <source>
        <dbReference type="Proteomes" id="UP000267096"/>
    </source>
</evidence>
<evidence type="ECO:0000256" key="5">
    <source>
        <dbReference type="ARBA" id="ARBA00022723"/>
    </source>
</evidence>
<evidence type="ECO:0000256" key="3">
    <source>
        <dbReference type="ARBA" id="ARBA00004630"/>
    </source>
</evidence>
<feature type="compositionally biased region" description="Low complexity" evidence="8">
    <location>
        <begin position="44"/>
        <end position="61"/>
    </location>
</feature>
<dbReference type="GO" id="GO:0098560">
    <property type="term" value="C:cytoplasmic side of late endosome membrane"/>
    <property type="evidence" value="ECO:0007669"/>
    <property type="project" value="TreeGrafter"/>
</dbReference>
<dbReference type="EMBL" id="UYRR01031013">
    <property type="protein sequence ID" value="VDK43486.1"/>
    <property type="molecule type" value="Genomic_DNA"/>
</dbReference>
<organism evidence="13">
    <name type="scientific">Anisakis simplex</name>
    <name type="common">Herring worm</name>
    <dbReference type="NCBI Taxonomy" id="6269"/>
    <lineage>
        <taxon>Eukaryota</taxon>
        <taxon>Metazoa</taxon>
        <taxon>Ecdysozoa</taxon>
        <taxon>Nematoda</taxon>
        <taxon>Chromadorea</taxon>
        <taxon>Rhabditida</taxon>
        <taxon>Spirurina</taxon>
        <taxon>Ascaridomorpha</taxon>
        <taxon>Ascaridoidea</taxon>
        <taxon>Anisakidae</taxon>
        <taxon>Anisakis</taxon>
        <taxon>Anisakis simplex complex</taxon>
    </lineage>
</organism>
<comment type="subcellular location">
    <subcellularLocation>
        <location evidence="2">Endosome membrane</location>
        <topology evidence="2">Peripheral membrane protein</topology>
    </subcellularLocation>
    <subcellularLocation>
        <location evidence="1">Late endosome membrane</location>
    </subcellularLocation>
    <subcellularLocation>
        <location evidence="3">Lysosome membrane</location>
        <topology evidence="3">Peripheral membrane protein</topology>
        <orientation evidence="3">Cytoplasmic side</orientation>
    </subcellularLocation>
</comment>
<evidence type="ECO:0000313" key="13">
    <source>
        <dbReference type="WBParaSite" id="ASIM_0001114701-mRNA-1"/>
    </source>
</evidence>
<dbReference type="PANTHER" id="PTHR23292:SF6">
    <property type="entry name" value="FI16602P1-RELATED"/>
    <property type="match status" value="1"/>
</dbReference>
<dbReference type="AlphaFoldDB" id="A0A0M3JT16"/>
<reference evidence="13" key="1">
    <citation type="submission" date="2017-02" db="UniProtKB">
        <authorList>
            <consortium name="WormBaseParasite"/>
        </authorList>
    </citation>
    <scope>IDENTIFICATION</scope>
</reference>
<sequence length="127" mass="13755">MAEPPPAYDAVTSPYAANNMNTVKECEVTYQQRPASEQRPGNEPSAPNYAAATAANTTTTSAPPPPATTVYVNTLVYGEFPIRMCCRYCNADILTKTTYQAGLLTWLLCGGLALFGFIPFTCLILYN</sequence>
<keyword evidence="9" id="KW-1133">Transmembrane helix</keyword>
<reference evidence="11 12" key="2">
    <citation type="submission" date="2018-11" db="EMBL/GenBank/DDBJ databases">
        <authorList>
            <consortium name="Pathogen Informatics"/>
        </authorList>
    </citation>
    <scope>NUCLEOTIDE SEQUENCE [LARGE SCALE GENOMIC DNA]</scope>
</reference>
<keyword evidence="9" id="KW-0812">Transmembrane</keyword>
<evidence type="ECO:0000256" key="2">
    <source>
        <dbReference type="ARBA" id="ARBA00004481"/>
    </source>
</evidence>
<evidence type="ECO:0000256" key="6">
    <source>
        <dbReference type="ARBA" id="ARBA00022833"/>
    </source>
</evidence>
<evidence type="ECO:0000256" key="9">
    <source>
        <dbReference type="SAM" id="Phobius"/>
    </source>
</evidence>
<dbReference type="InterPro" id="IPR037519">
    <property type="entry name" value="LITAF_fam"/>
</dbReference>
<accession>A0A0M3JT16</accession>
<keyword evidence="6" id="KW-0862">Zinc</keyword>
<protein>
    <submittedName>
        <fullName evidence="13">LITAF domain-containing protein</fullName>
    </submittedName>
</protein>
<dbReference type="Proteomes" id="UP000267096">
    <property type="component" value="Unassembled WGS sequence"/>
</dbReference>
<keyword evidence="12" id="KW-1185">Reference proteome</keyword>
<comment type="similarity">
    <text evidence="4">Belongs to the CDIP1/LITAF family.</text>
</comment>
<dbReference type="Pfam" id="PF10601">
    <property type="entry name" value="zf-LITAF-like"/>
    <property type="match status" value="1"/>
</dbReference>
<keyword evidence="7 9" id="KW-0472">Membrane</keyword>
<dbReference type="PANTHER" id="PTHR23292">
    <property type="entry name" value="LIPOPOLYSACCHARIDE-INDUCED TUMOR NECROSIS FACTOR-ALPHA FACTOR"/>
    <property type="match status" value="1"/>
</dbReference>
<gene>
    <name evidence="11" type="ORF">ASIM_LOCUS10705</name>
</gene>
<proteinExistence type="inferred from homology"/>
<evidence type="ECO:0000313" key="11">
    <source>
        <dbReference type="EMBL" id="VDK43486.1"/>
    </source>
</evidence>
<name>A0A0M3JT16_ANISI</name>
<dbReference type="GO" id="GO:0098574">
    <property type="term" value="C:cytoplasmic side of lysosomal membrane"/>
    <property type="evidence" value="ECO:0007669"/>
    <property type="project" value="TreeGrafter"/>
</dbReference>
<dbReference type="InterPro" id="IPR006629">
    <property type="entry name" value="LITAF"/>
</dbReference>
<evidence type="ECO:0000256" key="1">
    <source>
        <dbReference type="ARBA" id="ARBA00004414"/>
    </source>
</evidence>
<keyword evidence="5" id="KW-0479">Metal-binding</keyword>